<keyword evidence="4" id="KW-1185">Reference proteome</keyword>
<feature type="compositionally biased region" description="Basic and acidic residues" evidence="1">
    <location>
        <begin position="88"/>
        <end position="121"/>
    </location>
</feature>
<organism evidence="3 4">
    <name type="scientific">Streptomyces exfoliatus</name>
    <name type="common">Streptomyces hydrogenans</name>
    <dbReference type="NCBI Taxonomy" id="1905"/>
    <lineage>
        <taxon>Bacteria</taxon>
        <taxon>Bacillati</taxon>
        <taxon>Actinomycetota</taxon>
        <taxon>Actinomycetes</taxon>
        <taxon>Kitasatosporales</taxon>
        <taxon>Streptomycetaceae</taxon>
        <taxon>Streptomyces</taxon>
    </lineage>
</organism>
<dbReference type="Proteomes" id="UP001551210">
    <property type="component" value="Unassembled WGS sequence"/>
</dbReference>
<evidence type="ECO:0000313" key="4">
    <source>
        <dbReference type="Proteomes" id="UP001551210"/>
    </source>
</evidence>
<dbReference type="RefSeq" id="WP_359204020.1">
    <property type="nucleotide sequence ID" value="NZ_JBEZAM010000002.1"/>
</dbReference>
<name>A0ABV3CPW4_STREX</name>
<dbReference type="InterPro" id="IPR001387">
    <property type="entry name" value="Cro/C1-type_HTH"/>
</dbReference>
<reference evidence="3 4" key="1">
    <citation type="submission" date="2024-06" db="EMBL/GenBank/DDBJ databases">
        <title>The Natural Products Discovery Center: Release of the First 8490 Sequenced Strains for Exploring Actinobacteria Biosynthetic Diversity.</title>
        <authorList>
            <person name="Kalkreuter E."/>
            <person name="Kautsar S.A."/>
            <person name="Yang D."/>
            <person name="Bader C.D."/>
            <person name="Teijaro C.N."/>
            <person name="Fluegel L."/>
            <person name="Davis C.M."/>
            <person name="Simpson J.R."/>
            <person name="Lauterbach L."/>
            <person name="Steele A.D."/>
            <person name="Gui C."/>
            <person name="Meng S."/>
            <person name="Li G."/>
            <person name="Viehrig K."/>
            <person name="Ye F."/>
            <person name="Su P."/>
            <person name="Kiefer A.F."/>
            <person name="Nichols A."/>
            <person name="Cepeda A.J."/>
            <person name="Yan W."/>
            <person name="Fan B."/>
            <person name="Jiang Y."/>
            <person name="Adhikari A."/>
            <person name="Zheng C.-J."/>
            <person name="Schuster L."/>
            <person name="Cowan T.M."/>
            <person name="Smanski M.J."/>
            <person name="Chevrette M.G."/>
            <person name="De Carvalho L.P.S."/>
            <person name="Shen B."/>
        </authorList>
    </citation>
    <scope>NUCLEOTIDE SEQUENCE [LARGE SCALE GENOMIC DNA]</scope>
    <source>
        <strain evidence="3 4">NPDC045705</strain>
    </source>
</reference>
<feature type="transmembrane region" description="Helical" evidence="2">
    <location>
        <begin position="174"/>
        <end position="195"/>
    </location>
</feature>
<keyword evidence="2" id="KW-0812">Transmembrane</keyword>
<feature type="compositionally biased region" description="Low complexity" evidence="1">
    <location>
        <begin position="134"/>
        <end position="143"/>
    </location>
</feature>
<evidence type="ECO:0000313" key="3">
    <source>
        <dbReference type="EMBL" id="MEU7292252.1"/>
    </source>
</evidence>
<dbReference type="EMBL" id="JBEZAM010000002">
    <property type="protein sequence ID" value="MEU7292252.1"/>
    <property type="molecule type" value="Genomic_DNA"/>
</dbReference>
<keyword evidence="2" id="KW-1133">Transmembrane helix</keyword>
<protein>
    <submittedName>
        <fullName evidence="3">DUF2690 domain-containing protein</fullName>
    </submittedName>
</protein>
<dbReference type="InterPro" id="IPR010982">
    <property type="entry name" value="Lambda_DNA-bd_dom_sf"/>
</dbReference>
<gene>
    <name evidence="3" type="ORF">AB0A76_03440</name>
</gene>
<dbReference type="Pfam" id="PF10901">
    <property type="entry name" value="DUF2690"/>
    <property type="match status" value="1"/>
</dbReference>
<comment type="caution">
    <text evidence="3">The sequence shown here is derived from an EMBL/GenBank/DDBJ whole genome shotgun (WGS) entry which is preliminary data.</text>
</comment>
<feature type="region of interest" description="Disordered" evidence="1">
    <location>
        <begin position="88"/>
        <end position="170"/>
    </location>
</feature>
<dbReference type="InterPro" id="IPR021224">
    <property type="entry name" value="DUF2690"/>
</dbReference>
<dbReference type="Pfam" id="PF13560">
    <property type="entry name" value="HTH_31"/>
    <property type="match status" value="1"/>
</dbReference>
<evidence type="ECO:0000256" key="2">
    <source>
        <dbReference type="SAM" id="Phobius"/>
    </source>
</evidence>
<feature type="region of interest" description="Disordered" evidence="1">
    <location>
        <begin position="204"/>
        <end position="233"/>
    </location>
</feature>
<dbReference type="CDD" id="cd00093">
    <property type="entry name" value="HTH_XRE"/>
    <property type="match status" value="1"/>
</dbReference>
<keyword evidence="2" id="KW-0472">Membrane</keyword>
<dbReference type="SUPFAM" id="SSF47413">
    <property type="entry name" value="lambda repressor-like DNA-binding domains"/>
    <property type="match status" value="1"/>
</dbReference>
<proteinExistence type="predicted"/>
<sequence length="349" mass="34909">MPGWKALPDELDPDVGAFTERLRRLIDRSGLAVTAVAERTGHERSAWDAYLNGRLPVPRSAVVALAEVAGSDPAALATDWELAERAWSRGRGGDAERDVARDGARDAEPGRGRDAEPDAGDRTMQIRRLDRPEPAGTSAGASPAPRPRTADSHAPAPTPAPTPASSSGSRRQSVLLSVAGVLGALLVVTAALLLVDLGGSDGGGGDGGDGGDGRAVAPPTTSAPPATPRADLPAGVMCAGSDCTGRDPEEMGCGGPLATTVARTRVGAAQVEVRYSDTCAAAWARITGAAPGDAVTVEVAGAVRRAAVTPGSGAEPDTDAYTPMVAVGSGADARACATLANGGGGCTTD</sequence>
<accession>A0ABV3CPW4</accession>
<evidence type="ECO:0000256" key="1">
    <source>
        <dbReference type="SAM" id="MobiDB-lite"/>
    </source>
</evidence>